<proteinExistence type="predicted"/>
<gene>
    <name evidence="1" type="ORF">CANTEDRAFT_112860</name>
</gene>
<accession>G3AZ22</accession>
<dbReference type="HOGENOM" id="CLU_1326220_0_0_1"/>
<evidence type="ECO:0000313" key="2">
    <source>
        <dbReference type="Proteomes" id="UP000000707"/>
    </source>
</evidence>
<dbReference type="AlphaFoldDB" id="G3AZ22"/>
<evidence type="ECO:0000313" key="1">
    <source>
        <dbReference type="EMBL" id="EGV66273.1"/>
    </source>
</evidence>
<dbReference type="Proteomes" id="UP000000707">
    <property type="component" value="Unassembled WGS sequence"/>
</dbReference>
<dbReference type="GeneID" id="18246709"/>
<sequence>MEEFGDIGSKLGDLISNLATQLSDTTTQVETLERLSKKLVPENELPGFLREVRTINGNGNSQSQTSVDAETQMIRNLEVQRSQLVMDIQKQEYIRQKISELVNHNSEMVYSVKEYMENKPKITKDDYTAINNRVVHYVDDFLKSNILSLHINNVEMKKNLQSVELLMEQLRKQIEQNYEILSSTEYQENLNQIIQKLNQIHHTFVSS</sequence>
<dbReference type="EMBL" id="GL996512">
    <property type="protein sequence ID" value="EGV66274.1"/>
    <property type="molecule type" value="Genomic_DNA"/>
</dbReference>
<name>G3AZ22_CANTC</name>
<reference evidence="1 2" key="1">
    <citation type="journal article" date="2011" name="Proc. Natl. Acad. Sci. U.S.A.">
        <title>Comparative genomics of xylose-fermenting fungi for enhanced biofuel production.</title>
        <authorList>
            <person name="Wohlbach D.J."/>
            <person name="Kuo A."/>
            <person name="Sato T.K."/>
            <person name="Potts K.M."/>
            <person name="Salamov A.A."/>
            <person name="LaButti K.M."/>
            <person name="Sun H."/>
            <person name="Clum A."/>
            <person name="Pangilinan J.L."/>
            <person name="Lindquist E.A."/>
            <person name="Lucas S."/>
            <person name="Lapidus A."/>
            <person name="Jin M."/>
            <person name="Gunawan C."/>
            <person name="Balan V."/>
            <person name="Dale B.E."/>
            <person name="Jeffries T.W."/>
            <person name="Zinkel R."/>
            <person name="Barry K.W."/>
            <person name="Grigoriev I.V."/>
            <person name="Gasch A.P."/>
        </authorList>
    </citation>
    <scope>NUCLEOTIDE SEQUENCE [LARGE SCALE GENOMIC DNA]</scope>
    <source>
        <strain evidence="1">ATCC 10573</strain>
        <strain evidence="2">ATCC 10573 / BCRC 21748 / CBS 615 / JCM 9827 / NBRC 10315 / NRRL Y-1498 / VKM Y-70</strain>
    </source>
</reference>
<dbReference type="RefSeq" id="XP_006684848.1">
    <property type="nucleotide sequence ID" value="XM_006684785.1"/>
</dbReference>
<keyword evidence="2" id="KW-1185">Reference proteome</keyword>
<protein>
    <submittedName>
        <fullName evidence="1">Uncharacterized protein</fullName>
    </submittedName>
</protein>
<dbReference type="EMBL" id="GL996512">
    <property type="protein sequence ID" value="EGV66273.1"/>
    <property type="molecule type" value="Genomic_DNA"/>
</dbReference>
<dbReference type="eggNOG" id="ENOG502RITP">
    <property type="taxonomic scope" value="Eukaryota"/>
</dbReference>
<dbReference type="KEGG" id="cten:18246709"/>
<organism evidence="2">
    <name type="scientific">Candida tenuis (strain ATCC 10573 / BCRC 21748 / CBS 615 / JCM 9827 / NBRC 10315 / NRRL Y-1498 / VKM Y-70)</name>
    <name type="common">Yeast</name>
    <name type="synonym">Yamadazyma tenuis</name>
    <dbReference type="NCBI Taxonomy" id="590646"/>
    <lineage>
        <taxon>Eukaryota</taxon>
        <taxon>Fungi</taxon>
        <taxon>Dikarya</taxon>
        <taxon>Ascomycota</taxon>
        <taxon>Saccharomycotina</taxon>
        <taxon>Pichiomycetes</taxon>
        <taxon>Debaryomycetaceae</taxon>
        <taxon>Yamadazyma</taxon>
    </lineage>
</organism>